<reference evidence="8" key="1">
    <citation type="journal article" date="2019" name="Int. J. Syst. Evol. Microbiol.">
        <title>The Global Catalogue of Microorganisms (GCM) 10K type strain sequencing project: providing services to taxonomists for standard genome sequencing and annotation.</title>
        <authorList>
            <consortium name="The Broad Institute Genomics Platform"/>
            <consortium name="The Broad Institute Genome Sequencing Center for Infectious Disease"/>
            <person name="Wu L."/>
            <person name="Ma J."/>
        </authorList>
    </citation>
    <scope>NUCLEOTIDE SEQUENCE [LARGE SCALE GENOMIC DNA]</scope>
    <source>
        <strain evidence="8">NBRC 106593</strain>
    </source>
</reference>
<dbReference type="Pfam" id="PF07602">
    <property type="entry name" value="DUF1565"/>
    <property type="match status" value="1"/>
</dbReference>
<proteinExistence type="predicted"/>
<gene>
    <name evidence="7" type="ORF">ACFQBT_04640</name>
</gene>
<dbReference type="InterPro" id="IPR052052">
    <property type="entry name" value="Polysaccharide_Lyase_9"/>
</dbReference>
<keyword evidence="3" id="KW-0732">Signal</keyword>
<feature type="region of interest" description="Disordered" evidence="4">
    <location>
        <begin position="424"/>
        <end position="445"/>
    </location>
</feature>
<feature type="domain" description="Right handed beta helix" evidence="6">
    <location>
        <begin position="323"/>
        <end position="423"/>
    </location>
</feature>
<comment type="caution">
    <text evidence="7">The sequence shown here is derived from an EMBL/GenBank/DDBJ whole genome shotgun (WGS) entry which is preliminary data.</text>
</comment>
<evidence type="ECO:0000313" key="7">
    <source>
        <dbReference type="EMBL" id="MFC6713175.1"/>
    </source>
</evidence>
<dbReference type="RefSeq" id="WP_377820751.1">
    <property type="nucleotide sequence ID" value="NZ_JBHSWJ010000002.1"/>
</dbReference>
<protein>
    <submittedName>
        <fullName evidence="7">Right-handed parallel beta-helix repeat-containing protein</fullName>
    </submittedName>
</protein>
<sequence length="591" mass="62087">MGFPTKTVAAAVLGAAICTLMLVMLPRTSDSSYTGSVSVGSAAYAAPAGALFVSPGGNDQASGLVAAPLRTVTAAVNRATAGQTIVLRAGTYHESVTIPAAKNGVTIQAYPHETVWFDGTSAVTGWAQQGSVYVRSNWTALFSHNASFISGQYPSGQSPFVGSQNPMAAWPDAVWIDDVQQRQVATKAQVVPGTFFVDYTTKQLVLGTNPSGHSVRASDLQQAIISLAPSVKLQGFGVRRYATTLDQLGTVRIQGTGSSLRDLVITENSTQGLSIITSKVLLERISSTNNGMTGIHGNNADGLIVRDCLAQGNNAQQFNPSPSAAGMKIGRTRGVTVENSEFTANQANGLWFDEAVVGFTVVDSRFTGNTVGAELELSDTGIFANNAITGGKQALYIYNTGNVQVYNNSFANYTVGGVFMSQDHRRQANPDDPGHDPRYPAGDPTNPWLTRNITVANNTFGASQGLFQVYALDKETKIPADKMNLTINGNQFAPTPTMVGWGGSDNVTVTKYTTPAALATAKNTTWRNTQVNPLPPAPPPQATPPLSPSPPPSPPPSAPPPAPNKSAPTSAAHQTAGTSRPKVSKLQVKKL</sequence>
<dbReference type="InterPro" id="IPR039448">
    <property type="entry name" value="Beta_helix"/>
</dbReference>
<accession>A0ABW2ART4</accession>
<dbReference type="InterPro" id="IPR006626">
    <property type="entry name" value="PbH1"/>
</dbReference>
<evidence type="ECO:0000256" key="2">
    <source>
        <dbReference type="ARBA" id="ARBA00022525"/>
    </source>
</evidence>
<evidence type="ECO:0000256" key="3">
    <source>
        <dbReference type="ARBA" id="ARBA00022729"/>
    </source>
</evidence>
<evidence type="ECO:0000259" key="5">
    <source>
        <dbReference type="Pfam" id="PF07602"/>
    </source>
</evidence>
<dbReference type="SUPFAM" id="SSF51126">
    <property type="entry name" value="Pectin lyase-like"/>
    <property type="match status" value="1"/>
</dbReference>
<dbReference type="InterPro" id="IPR011459">
    <property type="entry name" value="DUF1565"/>
</dbReference>
<dbReference type="Gene3D" id="2.160.20.10">
    <property type="entry name" value="Single-stranded right-handed beta-helix, Pectin lyase-like"/>
    <property type="match status" value="2"/>
</dbReference>
<dbReference type="Proteomes" id="UP001596356">
    <property type="component" value="Unassembled WGS sequence"/>
</dbReference>
<feature type="compositionally biased region" description="Basic and acidic residues" evidence="4">
    <location>
        <begin position="424"/>
        <end position="438"/>
    </location>
</feature>
<feature type="compositionally biased region" description="Polar residues" evidence="4">
    <location>
        <begin position="521"/>
        <end position="532"/>
    </location>
</feature>
<dbReference type="Pfam" id="PF13229">
    <property type="entry name" value="Beta_helix"/>
    <property type="match status" value="1"/>
</dbReference>
<evidence type="ECO:0000259" key="6">
    <source>
        <dbReference type="Pfam" id="PF13229"/>
    </source>
</evidence>
<evidence type="ECO:0000313" key="8">
    <source>
        <dbReference type="Proteomes" id="UP001596356"/>
    </source>
</evidence>
<organism evidence="7 8">
    <name type="scientific">Branchiibius cervicis</name>
    <dbReference type="NCBI Taxonomy" id="908252"/>
    <lineage>
        <taxon>Bacteria</taxon>
        <taxon>Bacillati</taxon>
        <taxon>Actinomycetota</taxon>
        <taxon>Actinomycetes</taxon>
        <taxon>Micrococcales</taxon>
        <taxon>Dermacoccaceae</taxon>
        <taxon>Branchiibius</taxon>
    </lineage>
</organism>
<feature type="compositionally biased region" description="Pro residues" evidence="4">
    <location>
        <begin position="533"/>
        <end position="563"/>
    </location>
</feature>
<comment type="subcellular location">
    <subcellularLocation>
        <location evidence="1">Secreted</location>
    </subcellularLocation>
</comment>
<feature type="domain" description="DUF1565" evidence="5">
    <location>
        <begin position="57"/>
        <end position="95"/>
    </location>
</feature>
<dbReference type="PANTHER" id="PTHR40088:SF2">
    <property type="entry name" value="SECRETED SUGAR HYDROLASE"/>
    <property type="match status" value="1"/>
</dbReference>
<dbReference type="EMBL" id="JBHSWJ010000002">
    <property type="protein sequence ID" value="MFC6713175.1"/>
    <property type="molecule type" value="Genomic_DNA"/>
</dbReference>
<dbReference type="SMART" id="SM00710">
    <property type="entry name" value="PbH1"/>
    <property type="match status" value="6"/>
</dbReference>
<keyword evidence="2" id="KW-0964">Secreted</keyword>
<evidence type="ECO:0000256" key="4">
    <source>
        <dbReference type="SAM" id="MobiDB-lite"/>
    </source>
</evidence>
<name>A0ABW2ART4_9MICO</name>
<feature type="region of interest" description="Disordered" evidence="4">
    <location>
        <begin position="520"/>
        <end position="591"/>
    </location>
</feature>
<dbReference type="InterPro" id="IPR012334">
    <property type="entry name" value="Pectin_lyas_fold"/>
</dbReference>
<evidence type="ECO:0000256" key="1">
    <source>
        <dbReference type="ARBA" id="ARBA00004613"/>
    </source>
</evidence>
<keyword evidence="8" id="KW-1185">Reference proteome</keyword>
<dbReference type="PANTHER" id="PTHR40088">
    <property type="entry name" value="PECTATE LYASE (EUROFUNG)"/>
    <property type="match status" value="1"/>
</dbReference>
<dbReference type="InterPro" id="IPR011050">
    <property type="entry name" value="Pectin_lyase_fold/virulence"/>
</dbReference>